<reference evidence="1 2" key="1">
    <citation type="submission" date="2021-12" db="EMBL/GenBank/DDBJ databases">
        <title>Genome seq of P8.</title>
        <authorList>
            <person name="Seo T."/>
        </authorList>
    </citation>
    <scope>NUCLEOTIDE SEQUENCE [LARGE SCALE GENOMIC DNA]</scope>
    <source>
        <strain evidence="1 2">P8</strain>
    </source>
</reference>
<protein>
    <submittedName>
        <fullName evidence="1">Flagellar biosynthesis protein</fullName>
    </submittedName>
</protein>
<proteinExistence type="predicted"/>
<name>A0ABS8XSH9_9BURK</name>
<keyword evidence="1" id="KW-0969">Cilium</keyword>
<organism evidence="1 2">
    <name type="scientific">Pelomonas cellulosilytica</name>
    <dbReference type="NCBI Taxonomy" id="2906762"/>
    <lineage>
        <taxon>Bacteria</taxon>
        <taxon>Pseudomonadati</taxon>
        <taxon>Pseudomonadota</taxon>
        <taxon>Betaproteobacteria</taxon>
        <taxon>Burkholderiales</taxon>
        <taxon>Sphaerotilaceae</taxon>
        <taxon>Roseateles</taxon>
    </lineage>
</organism>
<dbReference type="EMBL" id="JAJTWU010000003">
    <property type="protein sequence ID" value="MCE4554828.1"/>
    <property type="molecule type" value="Genomic_DNA"/>
</dbReference>
<gene>
    <name evidence="1" type="ORF">LXT13_10345</name>
</gene>
<evidence type="ECO:0000313" key="1">
    <source>
        <dbReference type="EMBL" id="MCE4554828.1"/>
    </source>
</evidence>
<dbReference type="Proteomes" id="UP001200741">
    <property type="component" value="Unassembled WGS sequence"/>
</dbReference>
<evidence type="ECO:0000313" key="2">
    <source>
        <dbReference type="Proteomes" id="UP001200741"/>
    </source>
</evidence>
<sequence>MLQDQAHGLRRLFAASKTRFVPVVSNPRVMGAGVLLEGLCAAFSELNLHTLVVDAGEHSPQPSELAQVDLSNCIERLSSKVSYLAARGLPLRHINAQGSAASFLEAVANAAPQADVILLHAPAAELARVVALREVRPLLLADTEPASVTEAYAGMKWLTQRAGLMVYSLLMACHPQLRVATRIAQQLHSCADGFLGAVLRDWACLDPKASQHAPLTPELRHLARELLLAAPPGAALDAASDATPLRPARMASNPLIAAH</sequence>
<accession>A0ABS8XSH9</accession>
<keyword evidence="1" id="KW-0966">Cell projection</keyword>
<keyword evidence="1" id="KW-0282">Flagellum</keyword>
<keyword evidence="2" id="KW-1185">Reference proteome</keyword>
<comment type="caution">
    <text evidence="1">The sequence shown here is derived from an EMBL/GenBank/DDBJ whole genome shotgun (WGS) entry which is preliminary data.</text>
</comment>
<dbReference type="RefSeq" id="WP_233371836.1">
    <property type="nucleotide sequence ID" value="NZ_JAJTWU010000003.1"/>
</dbReference>